<dbReference type="GO" id="GO:0003677">
    <property type="term" value="F:DNA binding"/>
    <property type="evidence" value="ECO:0007669"/>
    <property type="project" value="InterPro"/>
</dbReference>
<dbReference type="RefSeq" id="WP_154332612.1">
    <property type="nucleotide sequence ID" value="NZ_VTFY01000002.1"/>
</dbReference>
<dbReference type="AlphaFoldDB" id="A0A6N7RLD6"/>
<keyword evidence="3" id="KW-1185">Reference proteome</keyword>
<dbReference type="Pfam" id="PF12728">
    <property type="entry name" value="HTH_17"/>
    <property type="match status" value="1"/>
</dbReference>
<accession>A0A6N7RLD6</accession>
<name>A0A6N7RLD6_9ACTN</name>
<feature type="domain" description="Helix-turn-helix" evidence="1">
    <location>
        <begin position="10"/>
        <end position="44"/>
    </location>
</feature>
<reference evidence="3" key="1">
    <citation type="submission" date="2019-08" db="EMBL/GenBank/DDBJ databases">
        <title>Arthrobacter sp. nov., isolated from plateau pika and Tibetan wild ass.</title>
        <authorList>
            <person name="Ge Y."/>
        </authorList>
    </citation>
    <scope>NUCLEOTIDE SEQUENCE [LARGE SCALE GENOMIC DNA]</scope>
    <source>
        <strain evidence="3">HF-4214</strain>
    </source>
</reference>
<comment type="caution">
    <text evidence="2">The sequence shown here is derived from an EMBL/GenBank/DDBJ whole genome shotgun (WGS) entry which is preliminary data.</text>
</comment>
<organism evidence="2 3">
    <name type="scientific">Eggerthella guodeyinii</name>
    <dbReference type="NCBI Taxonomy" id="2690837"/>
    <lineage>
        <taxon>Bacteria</taxon>
        <taxon>Bacillati</taxon>
        <taxon>Actinomycetota</taxon>
        <taxon>Coriobacteriia</taxon>
        <taxon>Eggerthellales</taxon>
        <taxon>Eggerthellaceae</taxon>
        <taxon>Eggerthella</taxon>
    </lineage>
</organism>
<dbReference type="InterPro" id="IPR041657">
    <property type="entry name" value="HTH_17"/>
</dbReference>
<protein>
    <submittedName>
        <fullName evidence="2">Helix-turn-helix domain-containing protein</fullName>
    </submittedName>
</protein>
<dbReference type="Proteomes" id="UP000438093">
    <property type="component" value="Unassembled WGS sequence"/>
</dbReference>
<sequence length="66" mass="6981">MELRTGEIITIPQAAKLLHVSPSTAYRLADSGELKAFRLGSCRRTSTTACEKLVAAKMADAGGCRG</sequence>
<proteinExistence type="predicted"/>
<evidence type="ECO:0000313" key="2">
    <source>
        <dbReference type="EMBL" id="MRX81731.1"/>
    </source>
</evidence>
<dbReference type="InterPro" id="IPR010093">
    <property type="entry name" value="SinI_DNA-bd"/>
</dbReference>
<evidence type="ECO:0000313" key="3">
    <source>
        <dbReference type="Proteomes" id="UP000438093"/>
    </source>
</evidence>
<gene>
    <name evidence="2" type="ORF">GJG86_04390</name>
</gene>
<dbReference type="EMBL" id="VTFY01000002">
    <property type="protein sequence ID" value="MRX81731.1"/>
    <property type="molecule type" value="Genomic_DNA"/>
</dbReference>
<evidence type="ECO:0000259" key="1">
    <source>
        <dbReference type="Pfam" id="PF12728"/>
    </source>
</evidence>
<dbReference type="NCBIfam" id="TIGR01764">
    <property type="entry name" value="excise"/>
    <property type="match status" value="1"/>
</dbReference>